<dbReference type="EMBL" id="JBHSGI010000032">
    <property type="protein sequence ID" value="MFC4671046.1"/>
    <property type="molecule type" value="Genomic_DNA"/>
</dbReference>
<proteinExistence type="predicted"/>
<name>A0ABV9KN30_9RHOB</name>
<sequence>MRQTFGVLALTLLLLVVLDGLVAAGLAGARSLGRLNGLVQYFEYGRSVPGKLARWEATPGVPGNLFDVAWRPDILAQSQEAFRAEPEDIGPVLRNYGMSFSHHIVQAAVAEDPGLRDDEHGGPAAPPNFTFALFEEDRGNRRRGDIVVLGILSSSVPALAALSNRTWVFEQPAPFTYPIYLPDGPDALRRIEPLVNSASAERGLARDPAQAQAWRDQLSAQDAFYGPLTFGLPALDASPFLRLVRRSLAISHVDRTKAAVLGGGYPHADVLRRMVRLFAETAKEDGQLPVVLLIQSRQATDVDLAAELVPALKAGQIPYLATADEVDPRDPAAFLPDGHYTPEANRRFGRALLDLIARERAS</sequence>
<evidence type="ECO:0008006" key="3">
    <source>
        <dbReference type="Google" id="ProtNLM"/>
    </source>
</evidence>
<comment type="caution">
    <text evidence="1">The sequence shown here is derived from an EMBL/GenBank/DDBJ whole genome shotgun (WGS) entry which is preliminary data.</text>
</comment>
<protein>
    <recommendedName>
        <fullName evidence="3">SGNH/GDSL hydrolase family protein</fullName>
    </recommendedName>
</protein>
<accession>A0ABV9KN30</accession>
<evidence type="ECO:0000313" key="1">
    <source>
        <dbReference type="EMBL" id="MFC4671046.1"/>
    </source>
</evidence>
<dbReference type="Proteomes" id="UP001595973">
    <property type="component" value="Unassembled WGS sequence"/>
</dbReference>
<dbReference type="RefSeq" id="WP_380720937.1">
    <property type="nucleotide sequence ID" value="NZ_JBHSGI010000032.1"/>
</dbReference>
<organism evidence="1 2">
    <name type="scientific">Seohaeicola nanhaiensis</name>
    <dbReference type="NCBI Taxonomy" id="1387282"/>
    <lineage>
        <taxon>Bacteria</taxon>
        <taxon>Pseudomonadati</taxon>
        <taxon>Pseudomonadota</taxon>
        <taxon>Alphaproteobacteria</taxon>
        <taxon>Rhodobacterales</taxon>
        <taxon>Roseobacteraceae</taxon>
        <taxon>Seohaeicola</taxon>
    </lineage>
</organism>
<evidence type="ECO:0000313" key="2">
    <source>
        <dbReference type="Proteomes" id="UP001595973"/>
    </source>
</evidence>
<keyword evidence="2" id="KW-1185">Reference proteome</keyword>
<gene>
    <name evidence="1" type="ORF">ACFO5X_21030</name>
</gene>
<reference evidence="2" key="1">
    <citation type="journal article" date="2019" name="Int. J. Syst. Evol. Microbiol.">
        <title>The Global Catalogue of Microorganisms (GCM) 10K type strain sequencing project: providing services to taxonomists for standard genome sequencing and annotation.</title>
        <authorList>
            <consortium name="The Broad Institute Genomics Platform"/>
            <consortium name="The Broad Institute Genome Sequencing Center for Infectious Disease"/>
            <person name="Wu L."/>
            <person name="Ma J."/>
        </authorList>
    </citation>
    <scope>NUCLEOTIDE SEQUENCE [LARGE SCALE GENOMIC DNA]</scope>
    <source>
        <strain evidence="2">CGMCC 4.7283</strain>
    </source>
</reference>